<feature type="transmembrane region" description="Helical" evidence="6">
    <location>
        <begin position="462"/>
        <end position="485"/>
    </location>
</feature>
<comment type="caution">
    <text evidence="8">The sequence shown here is derived from an EMBL/GenBank/DDBJ whole genome shotgun (WGS) entry which is preliminary data.</text>
</comment>
<feature type="region of interest" description="Disordered" evidence="5">
    <location>
        <begin position="91"/>
        <end position="112"/>
    </location>
</feature>
<feature type="region of interest" description="Disordered" evidence="5">
    <location>
        <begin position="1"/>
        <end position="48"/>
    </location>
</feature>
<keyword evidence="3 6" id="KW-1133">Transmembrane helix</keyword>
<dbReference type="GO" id="GO:0022857">
    <property type="term" value="F:transmembrane transporter activity"/>
    <property type="evidence" value="ECO:0007669"/>
    <property type="project" value="InterPro"/>
</dbReference>
<dbReference type="Pfam" id="PF07690">
    <property type="entry name" value="MFS_1"/>
    <property type="match status" value="1"/>
</dbReference>
<dbReference type="PANTHER" id="PTHR23507:SF1">
    <property type="entry name" value="FI18259P1-RELATED"/>
    <property type="match status" value="1"/>
</dbReference>
<dbReference type="PANTHER" id="PTHR23507">
    <property type="entry name" value="ZGC:174356"/>
    <property type="match status" value="1"/>
</dbReference>
<feature type="transmembrane region" description="Helical" evidence="6">
    <location>
        <begin position="306"/>
        <end position="324"/>
    </location>
</feature>
<feature type="transmembrane region" description="Helical" evidence="6">
    <location>
        <begin position="330"/>
        <end position="352"/>
    </location>
</feature>
<evidence type="ECO:0000256" key="1">
    <source>
        <dbReference type="ARBA" id="ARBA00004141"/>
    </source>
</evidence>
<name>A0AAD9UKT8_RIDPI</name>
<feature type="transmembrane region" description="Helical" evidence="6">
    <location>
        <begin position="182"/>
        <end position="208"/>
    </location>
</feature>
<accession>A0AAD9UKT8</accession>
<feature type="transmembrane region" description="Helical" evidence="6">
    <location>
        <begin position="220"/>
        <end position="242"/>
    </location>
</feature>
<feature type="transmembrane region" description="Helical" evidence="6">
    <location>
        <begin position="56"/>
        <end position="78"/>
    </location>
</feature>
<gene>
    <name evidence="8" type="ORF">NP493_16g02021</name>
</gene>
<evidence type="ECO:0000256" key="3">
    <source>
        <dbReference type="ARBA" id="ARBA00022989"/>
    </source>
</evidence>
<dbReference type="SUPFAM" id="SSF103473">
    <property type="entry name" value="MFS general substrate transporter"/>
    <property type="match status" value="1"/>
</dbReference>
<dbReference type="InterPro" id="IPR036259">
    <property type="entry name" value="MFS_trans_sf"/>
</dbReference>
<dbReference type="Proteomes" id="UP001209878">
    <property type="component" value="Unassembled WGS sequence"/>
</dbReference>
<feature type="compositionally biased region" description="Basic and acidic residues" evidence="5">
    <location>
        <begin position="1"/>
        <end position="20"/>
    </location>
</feature>
<feature type="transmembrane region" description="Helical" evidence="6">
    <location>
        <begin position="155"/>
        <end position="176"/>
    </location>
</feature>
<comment type="subcellular location">
    <subcellularLocation>
        <location evidence="1">Membrane</location>
        <topology evidence="1">Multi-pass membrane protein</topology>
    </subcellularLocation>
</comment>
<dbReference type="AlphaFoldDB" id="A0AAD9UKT8"/>
<keyword evidence="4 6" id="KW-0472">Membrane</keyword>
<feature type="transmembrane region" description="Helical" evidence="6">
    <location>
        <begin position="430"/>
        <end position="450"/>
    </location>
</feature>
<organism evidence="8 9">
    <name type="scientific">Ridgeia piscesae</name>
    <name type="common">Tubeworm</name>
    <dbReference type="NCBI Taxonomy" id="27915"/>
    <lineage>
        <taxon>Eukaryota</taxon>
        <taxon>Metazoa</taxon>
        <taxon>Spiralia</taxon>
        <taxon>Lophotrochozoa</taxon>
        <taxon>Annelida</taxon>
        <taxon>Polychaeta</taxon>
        <taxon>Sedentaria</taxon>
        <taxon>Canalipalpata</taxon>
        <taxon>Sabellida</taxon>
        <taxon>Siboglinidae</taxon>
        <taxon>Ridgeia</taxon>
    </lineage>
</organism>
<dbReference type="Gene3D" id="1.20.1250.20">
    <property type="entry name" value="MFS general substrate transporter like domains"/>
    <property type="match status" value="1"/>
</dbReference>
<evidence type="ECO:0000256" key="2">
    <source>
        <dbReference type="ARBA" id="ARBA00022692"/>
    </source>
</evidence>
<evidence type="ECO:0000256" key="6">
    <source>
        <dbReference type="SAM" id="Phobius"/>
    </source>
</evidence>
<dbReference type="InterPro" id="IPR020846">
    <property type="entry name" value="MFS_dom"/>
</dbReference>
<feature type="transmembrane region" description="Helical" evidence="6">
    <location>
        <begin position="124"/>
        <end position="143"/>
    </location>
</feature>
<dbReference type="PROSITE" id="PS50850">
    <property type="entry name" value="MFS"/>
    <property type="match status" value="1"/>
</dbReference>
<feature type="domain" description="Major facilitator superfamily (MFS) profile" evidence="7">
    <location>
        <begin position="65"/>
        <end position="488"/>
    </location>
</feature>
<feature type="compositionally biased region" description="Polar residues" evidence="5">
    <location>
        <begin position="30"/>
        <end position="39"/>
    </location>
</feature>
<feature type="transmembrane region" description="Helical" evidence="6">
    <location>
        <begin position="248"/>
        <end position="269"/>
    </location>
</feature>
<feature type="transmembrane region" description="Helical" evidence="6">
    <location>
        <begin position="396"/>
        <end position="418"/>
    </location>
</feature>
<protein>
    <recommendedName>
        <fullName evidence="7">Major facilitator superfamily (MFS) profile domain-containing protein</fullName>
    </recommendedName>
</protein>
<evidence type="ECO:0000259" key="7">
    <source>
        <dbReference type="PROSITE" id="PS50850"/>
    </source>
</evidence>
<keyword evidence="2 6" id="KW-0812">Transmembrane</keyword>
<reference evidence="8" key="1">
    <citation type="journal article" date="2023" name="Mol. Biol. Evol.">
        <title>Third-Generation Sequencing Reveals the Adaptive Role of the Epigenome in Three Deep-Sea Polychaetes.</title>
        <authorList>
            <person name="Perez M."/>
            <person name="Aroh O."/>
            <person name="Sun Y."/>
            <person name="Lan Y."/>
            <person name="Juniper S.K."/>
            <person name="Young C.R."/>
            <person name="Angers B."/>
            <person name="Qian P.Y."/>
        </authorList>
    </citation>
    <scope>NUCLEOTIDE SEQUENCE</scope>
    <source>
        <strain evidence="8">R07B-5</strain>
    </source>
</reference>
<sequence length="509" mass="55991">MKRDNHENIDATNTDVHDDISADVDETASSRESGQNLPDTESEKTGSQRKPVFSRYAMLLEPIMFVYALYMGSIFPLMDQFVRAQISSTYNASGGHNSPHIPSVCSKNSSRHRNDEVDAEASRWMLYTTTAALLPGIVSLWMLGPYSDRQGRKVAIIVPQLGTLLRCISVLAVIYFDLPLYVILMGAFIEGACGGIFMVISAGFSYVADITTHENRSFRITVLDSCISIGITVSQVATGYLIASVGYFYPFLILTAIVLLSLVAAAIFLPETVTKDPLVRFWSLGHFRKAFNLYFKDNGTGRRWKLLLSLVIVFFSCSVTYASFDVQTFYLIDVPFCLSSIQIGYFGAMLSCISAPVSMLMTKFTLSIFGDSGLLLIGAVSTTSYEVVMTFSTKTFLIFMAPVLGAAVNLVPAMVRAIGSKLVKQDEEGAMFATIAVAIVTSVVVGQSVFNNLYSATVFVWAQLTFLVMMGTLAFTAVLALVYLIKERLERQRRDTIDQSDQTSLLVNS</sequence>
<evidence type="ECO:0000256" key="4">
    <source>
        <dbReference type="ARBA" id="ARBA00023136"/>
    </source>
</evidence>
<evidence type="ECO:0000313" key="9">
    <source>
        <dbReference type="Proteomes" id="UP001209878"/>
    </source>
</evidence>
<dbReference type="GO" id="GO:0016020">
    <property type="term" value="C:membrane"/>
    <property type="evidence" value="ECO:0007669"/>
    <property type="project" value="UniProtKB-SubCell"/>
</dbReference>
<proteinExistence type="predicted"/>
<keyword evidence="9" id="KW-1185">Reference proteome</keyword>
<dbReference type="InterPro" id="IPR011701">
    <property type="entry name" value="MFS"/>
</dbReference>
<evidence type="ECO:0000313" key="8">
    <source>
        <dbReference type="EMBL" id="KAK2193224.1"/>
    </source>
</evidence>
<evidence type="ECO:0000256" key="5">
    <source>
        <dbReference type="SAM" id="MobiDB-lite"/>
    </source>
</evidence>
<dbReference type="EMBL" id="JAODUO010000015">
    <property type="protein sequence ID" value="KAK2193224.1"/>
    <property type="molecule type" value="Genomic_DNA"/>
</dbReference>
<feature type="transmembrane region" description="Helical" evidence="6">
    <location>
        <begin position="364"/>
        <end position="384"/>
    </location>
</feature>